<dbReference type="Pfam" id="PF08387">
    <property type="entry name" value="FBD"/>
    <property type="match status" value="1"/>
</dbReference>
<dbReference type="InterPro" id="IPR050232">
    <property type="entry name" value="FBL13/AtMIF1-like"/>
</dbReference>
<reference evidence="2 4" key="2">
    <citation type="journal article" date="2014" name="BMC Genomics">
        <title>An improved genome release (version Mt4.0) for the model legume Medicago truncatula.</title>
        <authorList>
            <person name="Tang H."/>
            <person name="Krishnakumar V."/>
            <person name="Bidwell S."/>
            <person name="Rosen B."/>
            <person name="Chan A."/>
            <person name="Zhou S."/>
            <person name="Gentzbittel L."/>
            <person name="Childs K.L."/>
            <person name="Yandell M."/>
            <person name="Gundlach H."/>
            <person name="Mayer K.F."/>
            <person name="Schwartz D.C."/>
            <person name="Town C.D."/>
        </authorList>
    </citation>
    <scope>GENOME REANNOTATION</scope>
    <source>
        <strain evidence="3 4">cv. Jemalong A17</strain>
    </source>
</reference>
<reference evidence="2 4" key="1">
    <citation type="journal article" date="2011" name="Nature">
        <title>The Medicago genome provides insight into the evolution of rhizobial symbioses.</title>
        <authorList>
            <person name="Young N.D."/>
            <person name="Debelle F."/>
            <person name="Oldroyd G.E."/>
            <person name="Geurts R."/>
            <person name="Cannon S.B."/>
            <person name="Udvardi M.K."/>
            <person name="Benedito V.A."/>
            <person name="Mayer K.F."/>
            <person name="Gouzy J."/>
            <person name="Schoof H."/>
            <person name="Van de Peer Y."/>
            <person name="Proost S."/>
            <person name="Cook D.R."/>
            <person name="Meyers B.C."/>
            <person name="Spannagl M."/>
            <person name="Cheung F."/>
            <person name="De Mita S."/>
            <person name="Krishnakumar V."/>
            <person name="Gundlach H."/>
            <person name="Zhou S."/>
            <person name="Mudge J."/>
            <person name="Bharti A.K."/>
            <person name="Murray J.D."/>
            <person name="Naoumkina M.A."/>
            <person name="Rosen B."/>
            <person name="Silverstein K.A."/>
            <person name="Tang H."/>
            <person name="Rombauts S."/>
            <person name="Zhao P.X."/>
            <person name="Zhou P."/>
            <person name="Barbe V."/>
            <person name="Bardou P."/>
            <person name="Bechner M."/>
            <person name="Bellec A."/>
            <person name="Berger A."/>
            <person name="Berges H."/>
            <person name="Bidwell S."/>
            <person name="Bisseling T."/>
            <person name="Choisne N."/>
            <person name="Couloux A."/>
            <person name="Denny R."/>
            <person name="Deshpande S."/>
            <person name="Dai X."/>
            <person name="Doyle J.J."/>
            <person name="Dudez A.M."/>
            <person name="Farmer A.D."/>
            <person name="Fouteau S."/>
            <person name="Franken C."/>
            <person name="Gibelin C."/>
            <person name="Gish J."/>
            <person name="Goldstein S."/>
            <person name="Gonzalez A.J."/>
            <person name="Green P.J."/>
            <person name="Hallab A."/>
            <person name="Hartog M."/>
            <person name="Hua A."/>
            <person name="Humphray S.J."/>
            <person name="Jeong D.H."/>
            <person name="Jing Y."/>
            <person name="Jocker A."/>
            <person name="Kenton S.M."/>
            <person name="Kim D.J."/>
            <person name="Klee K."/>
            <person name="Lai H."/>
            <person name="Lang C."/>
            <person name="Lin S."/>
            <person name="Macmil S.L."/>
            <person name="Magdelenat G."/>
            <person name="Matthews L."/>
            <person name="McCorrison J."/>
            <person name="Monaghan E.L."/>
            <person name="Mun J.H."/>
            <person name="Najar F.Z."/>
            <person name="Nicholson C."/>
            <person name="Noirot C."/>
            <person name="O'Bleness M."/>
            <person name="Paule C.R."/>
            <person name="Poulain J."/>
            <person name="Prion F."/>
            <person name="Qin B."/>
            <person name="Qu C."/>
            <person name="Retzel E.F."/>
            <person name="Riddle C."/>
            <person name="Sallet E."/>
            <person name="Samain S."/>
            <person name="Samson N."/>
            <person name="Sanders I."/>
            <person name="Saurat O."/>
            <person name="Scarpelli C."/>
            <person name="Schiex T."/>
            <person name="Segurens B."/>
            <person name="Severin A.J."/>
            <person name="Sherrier D.J."/>
            <person name="Shi R."/>
            <person name="Sims S."/>
            <person name="Singer S.R."/>
            <person name="Sinharoy S."/>
            <person name="Sterck L."/>
            <person name="Viollet A."/>
            <person name="Wang B.B."/>
            <person name="Wang K."/>
            <person name="Wang M."/>
            <person name="Wang X."/>
            <person name="Warfsmann J."/>
            <person name="Weissenbach J."/>
            <person name="White D.D."/>
            <person name="White J.D."/>
            <person name="Wiley G.B."/>
            <person name="Wincker P."/>
            <person name="Xing Y."/>
            <person name="Yang L."/>
            <person name="Yao Z."/>
            <person name="Ying F."/>
            <person name="Zhai J."/>
            <person name="Zhou L."/>
            <person name="Zuber A."/>
            <person name="Denarie J."/>
            <person name="Dixon R.A."/>
            <person name="May G.D."/>
            <person name="Schwartz D.C."/>
            <person name="Rogers J."/>
            <person name="Quetier F."/>
            <person name="Town C.D."/>
            <person name="Roe B.A."/>
        </authorList>
    </citation>
    <scope>NUCLEOTIDE SEQUENCE [LARGE SCALE GENOMIC DNA]</scope>
    <source>
        <strain evidence="2">A17</strain>
        <strain evidence="3 4">cv. Jemalong A17</strain>
    </source>
</reference>
<dbReference type="EnsemblPlants" id="AES71798">
    <property type="protein sequence ID" value="AES71798"/>
    <property type="gene ID" value="MTR_3g082890"/>
</dbReference>
<dbReference type="Pfam" id="PF00646">
    <property type="entry name" value="F-box"/>
    <property type="match status" value="1"/>
</dbReference>
<keyword evidence="4" id="KW-1185">Reference proteome</keyword>
<dbReference type="SMART" id="SM00256">
    <property type="entry name" value="FBOX"/>
    <property type="match status" value="1"/>
</dbReference>
<dbReference type="STRING" id="3880.G7J8W7"/>
<dbReference type="PANTHER" id="PTHR31900">
    <property type="entry name" value="F-BOX/RNI SUPERFAMILY PROTEIN-RELATED"/>
    <property type="match status" value="1"/>
</dbReference>
<dbReference type="AlphaFoldDB" id="G7J8W7"/>
<dbReference type="PANTHER" id="PTHR31900:SF34">
    <property type="entry name" value="EMB|CAB62440.1-RELATED"/>
    <property type="match status" value="1"/>
</dbReference>
<dbReference type="InterPro" id="IPR006566">
    <property type="entry name" value="FBD"/>
</dbReference>
<evidence type="ECO:0000313" key="3">
    <source>
        <dbReference type="EnsemblPlants" id="AES71798"/>
    </source>
</evidence>
<evidence type="ECO:0000259" key="1">
    <source>
        <dbReference type="PROSITE" id="PS50181"/>
    </source>
</evidence>
<dbReference type="Gene3D" id="3.80.10.10">
    <property type="entry name" value="Ribonuclease Inhibitor"/>
    <property type="match status" value="1"/>
</dbReference>
<protein>
    <submittedName>
        <fullName evidence="2">Cyclin-like F-box protein</fullName>
    </submittedName>
</protein>
<dbReference type="CDD" id="cd22160">
    <property type="entry name" value="F-box_AtFBL13-like"/>
    <property type="match status" value="1"/>
</dbReference>
<dbReference type="PaxDb" id="3880-AES71798"/>
<dbReference type="EMBL" id="CM001219">
    <property type="protein sequence ID" value="AES71798.1"/>
    <property type="molecule type" value="Genomic_DNA"/>
</dbReference>
<dbReference type="SMART" id="SM00579">
    <property type="entry name" value="FBD"/>
    <property type="match status" value="1"/>
</dbReference>
<dbReference type="SUPFAM" id="SSF52047">
    <property type="entry name" value="RNI-like"/>
    <property type="match status" value="1"/>
</dbReference>
<reference evidence="3" key="3">
    <citation type="submission" date="2015-04" db="UniProtKB">
        <authorList>
            <consortium name="EnsemblPlants"/>
        </authorList>
    </citation>
    <scope>IDENTIFICATION</scope>
    <source>
        <strain evidence="3">cv. Jemalong A17</strain>
    </source>
</reference>
<feature type="domain" description="F-box" evidence="1">
    <location>
        <begin position="96"/>
        <end position="132"/>
    </location>
</feature>
<accession>G7J8W7</accession>
<dbReference type="InterPro" id="IPR036047">
    <property type="entry name" value="F-box-like_dom_sf"/>
</dbReference>
<sequence length="484" mass="56153">MVIEEEEERNLMVVVGLPKEFGRRSNGGWKWVVVVGLQRKGLVLFNQPPIQNSTKVQTLSVSQRVQRQSYHQILVLQSTAMSKSKKQRSWIPTEKCDRVSSLPDSIICHILSFLPTKDTVATSILSKRWNPLWLSVFTLDFTEHTLAPICRRVRSVMLSRDNTLPIRSFRLKCCVVSYNEPNNVARLIIAAIQRQTETLELSMYFYPLDMKLASKIFTCRTLTVLKLNNLTIVDKIPQITNNTISRLKTLHLDCVHFMTRTLIIDFLFSFPILEELRVNNDLFIIEETLVNHPFNLTYNNAVPIKADKIKCLPNLVTAKLYDSEPIPLFLLSSAVSLSIKMTWTHYVQVPIFYNLTQMELFSNLAGKSWPKKWTWMLEMLQNSPKLQHLIIYEEIENRIDDDDDDIWEDPKIVPECLSSKLKTCLFKNYRGKKCELQFADYVMRSSKVLTKMTIHCVCSTDINAKYQMLQKLSLCLRGCKLIFE</sequence>
<evidence type="ECO:0000313" key="4">
    <source>
        <dbReference type="Proteomes" id="UP000002051"/>
    </source>
</evidence>
<dbReference type="OMA" id="VCCNGET"/>
<evidence type="ECO:0000313" key="2">
    <source>
        <dbReference type="EMBL" id="AES71798.1"/>
    </source>
</evidence>
<organism evidence="2 4">
    <name type="scientific">Medicago truncatula</name>
    <name type="common">Barrel medic</name>
    <name type="synonym">Medicago tribuloides</name>
    <dbReference type="NCBI Taxonomy" id="3880"/>
    <lineage>
        <taxon>Eukaryota</taxon>
        <taxon>Viridiplantae</taxon>
        <taxon>Streptophyta</taxon>
        <taxon>Embryophyta</taxon>
        <taxon>Tracheophyta</taxon>
        <taxon>Spermatophyta</taxon>
        <taxon>Magnoliopsida</taxon>
        <taxon>eudicotyledons</taxon>
        <taxon>Gunneridae</taxon>
        <taxon>Pentapetalae</taxon>
        <taxon>rosids</taxon>
        <taxon>fabids</taxon>
        <taxon>Fabales</taxon>
        <taxon>Fabaceae</taxon>
        <taxon>Papilionoideae</taxon>
        <taxon>50 kb inversion clade</taxon>
        <taxon>NPAAA clade</taxon>
        <taxon>Hologalegina</taxon>
        <taxon>IRL clade</taxon>
        <taxon>Trifolieae</taxon>
        <taxon>Medicago</taxon>
    </lineage>
</organism>
<dbReference type="PROSITE" id="PS50181">
    <property type="entry name" value="FBOX"/>
    <property type="match status" value="1"/>
</dbReference>
<dbReference type="eggNOG" id="ENOG502RYTW">
    <property type="taxonomic scope" value="Eukaryota"/>
</dbReference>
<dbReference type="InterPro" id="IPR032675">
    <property type="entry name" value="LRR_dom_sf"/>
</dbReference>
<proteinExistence type="predicted"/>
<dbReference type="SUPFAM" id="SSF81383">
    <property type="entry name" value="F-box domain"/>
    <property type="match status" value="1"/>
</dbReference>
<dbReference type="InterPro" id="IPR001810">
    <property type="entry name" value="F-box_dom"/>
</dbReference>
<name>G7J8W7_MEDTR</name>
<gene>
    <name evidence="2" type="ordered locus">MTR_3g082890</name>
</gene>
<dbReference type="Proteomes" id="UP000002051">
    <property type="component" value="Chromosome 3"/>
</dbReference>
<dbReference type="InterPro" id="IPR053781">
    <property type="entry name" value="F-box_AtFBL13-like"/>
</dbReference>